<dbReference type="RefSeq" id="WP_114029577.1">
    <property type="nucleotide sequence ID" value="NZ_QOIL01000008.1"/>
</dbReference>
<dbReference type="InterPro" id="IPR000073">
    <property type="entry name" value="AB_hydrolase_1"/>
</dbReference>
<evidence type="ECO:0000259" key="1">
    <source>
        <dbReference type="Pfam" id="PF12697"/>
    </source>
</evidence>
<dbReference type="InterPro" id="IPR050471">
    <property type="entry name" value="AB_hydrolase"/>
</dbReference>
<dbReference type="AlphaFoldDB" id="A0A367FK54"/>
<reference evidence="2 3" key="1">
    <citation type="submission" date="2018-06" db="EMBL/GenBank/DDBJ databases">
        <title>Sphaerisporangium craniellae sp. nov., isolated from a marine sponge in the South China Sea.</title>
        <authorList>
            <person name="Li L."/>
        </authorList>
    </citation>
    <scope>NUCLEOTIDE SEQUENCE [LARGE SCALE GENOMIC DNA]</scope>
    <source>
        <strain evidence="2 3">CCTCC AA 208026</strain>
    </source>
</reference>
<evidence type="ECO:0000313" key="3">
    <source>
        <dbReference type="Proteomes" id="UP000253094"/>
    </source>
</evidence>
<keyword evidence="2" id="KW-0378">Hydrolase</keyword>
<gene>
    <name evidence="2" type="ORF">DQ384_15785</name>
</gene>
<comment type="caution">
    <text evidence="2">The sequence shown here is derived from an EMBL/GenBank/DDBJ whole genome shotgun (WGS) entry which is preliminary data.</text>
</comment>
<proteinExistence type="predicted"/>
<evidence type="ECO:0000313" key="2">
    <source>
        <dbReference type="EMBL" id="RCG30212.1"/>
    </source>
</evidence>
<sequence>MNRTVPTPTVRRRTVTSADGTAIGYQSMGSGPGLIVVGGALQTSDDYLTLASVLAGSFTVHVVDRRGRGASGPLGPHYALGKDVEDLLAVQADTGARLAFGHSYGALVVLEAARSSRPFDRIAVYEPGVPCAPVPTGWMTPYRERLAAGDPYGAFVHFIRGSGGAPPVVAKMPHWYLRAVLRVGFRGKKWQRMRPLLEANLAEHEQLAAQHGRLSEFSAVTAPVLILCGSRTAREMTAGFGALRDTLPDATLETLEGLNHFGPTERKTAPVLAERTLAFFL</sequence>
<organism evidence="2 3">
    <name type="scientific">Sphaerisporangium album</name>
    <dbReference type="NCBI Taxonomy" id="509200"/>
    <lineage>
        <taxon>Bacteria</taxon>
        <taxon>Bacillati</taxon>
        <taxon>Actinomycetota</taxon>
        <taxon>Actinomycetes</taxon>
        <taxon>Streptosporangiales</taxon>
        <taxon>Streptosporangiaceae</taxon>
        <taxon>Sphaerisporangium</taxon>
    </lineage>
</organism>
<feature type="domain" description="AB hydrolase-1" evidence="1">
    <location>
        <begin position="35"/>
        <end position="265"/>
    </location>
</feature>
<dbReference type="PANTHER" id="PTHR43433:SF5">
    <property type="entry name" value="AB HYDROLASE-1 DOMAIN-CONTAINING PROTEIN"/>
    <property type="match status" value="1"/>
</dbReference>
<dbReference type="GO" id="GO:0016787">
    <property type="term" value="F:hydrolase activity"/>
    <property type="evidence" value="ECO:0007669"/>
    <property type="project" value="UniProtKB-KW"/>
</dbReference>
<name>A0A367FK54_9ACTN</name>
<dbReference type="Gene3D" id="3.40.50.1820">
    <property type="entry name" value="alpha/beta hydrolase"/>
    <property type="match status" value="1"/>
</dbReference>
<protein>
    <submittedName>
        <fullName evidence="2">Alpha/beta hydrolase</fullName>
    </submittedName>
</protein>
<dbReference type="Proteomes" id="UP000253094">
    <property type="component" value="Unassembled WGS sequence"/>
</dbReference>
<dbReference type="PANTHER" id="PTHR43433">
    <property type="entry name" value="HYDROLASE, ALPHA/BETA FOLD FAMILY PROTEIN"/>
    <property type="match status" value="1"/>
</dbReference>
<dbReference type="SUPFAM" id="SSF53474">
    <property type="entry name" value="alpha/beta-Hydrolases"/>
    <property type="match status" value="1"/>
</dbReference>
<keyword evidence="3" id="KW-1185">Reference proteome</keyword>
<dbReference type="Pfam" id="PF12697">
    <property type="entry name" value="Abhydrolase_6"/>
    <property type="match status" value="1"/>
</dbReference>
<dbReference type="InterPro" id="IPR029058">
    <property type="entry name" value="AB_hydrolase_fold"/>
</dbReference>
<accession>A0A367FK54</accession>
<dbReference type="EMBL" id="QOIL01000008">
    <property type="protein sequence ID" value="RCG30212.1"/>
    <property type="molecule type" value="Genomic_DNA"/>
</dbReference>
<dbReference type="OrthoDB" id="4222986at2"/>